<feature type="compositionally biased region" description="Acidic residues" evidence="5">
    <location>
        <begin position="1"/>
        <end position="10"/>
    </location>
</feature>
<gene>
    <name evidence="9" type="ORF">GPM918_LOCUS21652</name>
    <name evidence="8" type="ORF">OVA965_LOCUS20182</name>
    <name evidence="11" type="ORF">SRO942_LOCUS21647</name>
    <name evidence="10" type="ORF">TMI583_LOCUS20484</name>
</gene>
<evidence type="ECO:0000313" key="8">
    <source>
        <dbReference type="EMBL" id="CAF1121039.1"/>
    </source>
</evidence>
<feature type="active site" description="Proton acceptor" evidence="3">
    <location>
        <position position="220"/>
    </location>
</feature>
<dbReference type="Proteomes" id="UP000663829">
    <property type="component" value="Unassembled WGS sequence"/>
</dbReference>
<dbReference type="InterPro" id="IPR015955">
    <property type="entry name" value="Lactate_DH/Glyco_Ohase_4_C"/>
</dbReference>
<dbReference type="InterPro" id="IPR001236">
    <property type="entry name" value="Lactate/malate_DH_N"/>
</dbReference>
<dbReference type="Proteomes" id="UP000681722">
    <property type="component" value="Unassembled WGS sequence"/>
</dbReference>
<dbReference type="EMBL" id="CAJNOK010010642">
    <property type="protein sequence ID" value="CAF1121039.1"/>
    <property type="molecule type" value="Genomic_DNA"/>
</dbReference>
<keyword evidence="2" id="KW-0520">NAD</keyword>
<sequence>MADFETEEENKGDTNNVDTSSRSDHQETIEVFSDEQKLQIDLAKQLKNELKISVADETEGKPSPFKVAVVGMNELGSATAFLLLCKQVVTDIVIIDQNAKRLEAEFADLSTCTTFVSGVNVQASNQLASCEQARVVIICDVMTSRDERKTTSQYSSDGNRQSKNQNQSVDDNISQFKTTSRAISLYVRCAKSAPRSKGLLIGEKLGVSPASVTGIILGGHEFDRVLHSVTIAGIHLLSENPDIGTSQDKENWRNLHYEVNQREKEIIKTKGTEVWSLAMSCSELVECVLRNKREIHTVTVNVNGHYNVKQDLFLSLPAIVGQNGVSHLITTKMNPILRDEFSNLINNIKEMIKQKMSNEYVVNNKQD</sequence>
<evidence type="ECO:0000313" key="12">
    <source>
        <dbReference type="Proteomes" id="UP000663829"/>
    </source>
</evidence>
<dbReference type="Proteomes" id="UP000677228">
    <property type="component" value="Unassembled WGS sequence"/>
</dbReference>
<dbReference type="InterPro" id="IPR022383">
    <property type="entry name" value="Lactate/malate_DH_C"/>
</dbReference>
<keyword evidence="1 4" id="KW-0560">Oxidoreductase</keyword>
<evidence type="ECO:0000313" key="11">
    <source>
        <dbReference type="EMBL" id="CAF3923947.1"/>
    </source>
</evidence>
<evidence type="ECO:0000256" key="5">
    <source>
        <dbReference type="SAM" id="MobiDB-lite"/>
    </source>
</evidence>
<dbReference type="Proteomes" id="UP000682733">
    <property type="component" value="Unassembled WGS sequence"/>
</dbReference>
<feature type="region of interest" description="Disordered" evidence="5">
    <location>
        <begin position="1"/>
        <end position="28"/>
    </location>
</feature>
<comment type="caution">
    <text evidence="9">The sequence shown here is derived from an EMBL/GenBank/DDBJ whole genome shotgun (WGS) entry which is preliminary data.</text>
</comment>
<evidence type="ECO:0000313" key="10">
    <source>
        <dbReference type="EMBL" id="CAF3895094.1"/>
    </source>
</evidence>
<feature type="domain" description="Lactate/malate dehydrogenase C-terminal" evidence="7">
    <location>
        <begin position="200"/>
        <end position="356"/>
    </location>
</feature>
<evidence type="ECO:0000256" key="1">
    <source>
        <dbReference type="ARBA" id="ARBA00023002"/>
    </source>
</evidence>
<evidence type="ECO:0000313" key="9">
    <source>
        <dbReference type="EMBL" id="CAF1160463.1"/>
    </source>
</evidence>
<accession>A0A814TNE3</accession>
<evidence type="ECO:0000256" key="3">
    <source>
        <dbReference type="PIRSR" id="PIRSR000102-1"/>
    </source>
</evidence>
<evidence type="ECO:0000259" key="6">
    <source>
        <dbReference type="Pfam" id="PF00056"/>
    </source>
</evidence>
<dbReference type="SUPFAM" id="SSF56327">
    <property type="entry name" value="LDH C-terminal domain-like"/>
    <property type="match status" value="1"/>
</dbReference>
<dbReference type="Pfam" id="PF00056">
    <property type="entry name" value="Ldh_1_N"/>
    <property type="match status" value="1"/>
</dbReference>
<protein>
    <submittedName>
        <fullName evidence="9">Uncharacterized protein</fullName>
    </submittedName>
</protein>
<dbReference type="AlphaFoldDB" id="A0A814TNE3"/>
<evidence type="ECO:0000256" key="4">
    <source>
        <dbReference type="RuleBase" id="RU003369"/>
    </source>
</evidence>
<dbReference type="PANTHER" id="PTHR43128:SF16">
    <property type="entry name" value="L-LACTATE DEHYDROGENASE"/>
    <property type="match status" value="1"/>
</dbReference>
<feature type="domain" description="Lactate/malate dehydrogenase N-terminal" evidence="6">
    <location>
        <begin position="66"/>
        <end position="140"/>
    </location>
</feature>
<dbReference type="PANTHER" id="PTHR43128">
    <property type="entry name" value="L-2-HYDROXYCARBOXYLATE DEHYDROGENASE (NAD(P)(+))"/>
    <property type="match status" value="1"/>
</dbReference>
<evidence type="ECO:0000256" key="2">
    <source>
        <dbReference type="ARBA" id="ARBA00023027"/>
    </source>
</evidence>
<comment type="similarity">
    <text evidence="4">Belongs to the LDH/MDH superfamily.</text>
</comment>
<feature type="region of interest" description="Disordered" evidence="5">
    <location>
        <begin position="149"/>
        <end position="171"/>
    </location>
</feature>
<dbReference type="OrthoDB" id="5405561at2759"/>
<reference evidence="9" key="1">
    <citation type="submission" date="2021-02" db="EMBL/GenBank/DDBJ databases">
        <authorList>
            <person name="Nowell W R."/>
        </authorList>
    </citation>
    <scope>NUCLEOTIDE SEQUENCE</scope>
</reference>
<dbReference type="EMBL" id="CAJOBA010017304">
    <property type="protein sequence ID" value="CAF3895094.1"/>
    <property type="molecule type" value="Genomic_DNA"/>
</dbReference>
<dbReference type="SUPFAM" id="SSF51735">
    <property type="entry name" value="NAD(P)-binding Rossmann-fold domains"/>
    <property type="match status" value="1"/>
</dbReference>
<dbReference type="PRINTS" id="PR00086">
    <property type="entry name" value="LLDHDRGNASE"/>
</dbReference>
<feature type="compositionally biased region" description="Polar residues" evidence="5">
    <location>
        <begin position="151"/>
        <end position="171"/>
    </location>
</feature>
<evidence type="ECO:0000259" key="7">
    <source>
        <dbReference type="Pfam" id="PF02866"/>
    </source>
</evidence>
<dbReference type="PIRSF" id="PIRSF000102">
    <property type="entry name" value="Lac_mal_DH"/>
    <property type="match status" value="1"/>
</dbReference>
<proteinExistence type="inferred from homology"/>
<organism evidence="9 12">
    <name type="scientific">Didymodactylos carnosus</name>
    <dbReference type="NCBI Taxonomy" id="1234261"/>
    <lineage>
        <taxon>Eukaryota</taxon>
        <taxon>Metazoa</taxon>
        <taxon>Spiralia</taxon>
        <taxon>Gnathifera</taxon>
        <taxon>Rotifera</taxon>
        <taxon>Eurotatoria</taxon>
        <taxon>Bdelloidea</taxon>
        <taxon>Philodinida</taxon>
        <taxon>Philodinidae</taxon>
        <taxon>Didymodactylos</taxon>
    </lineage>
</organism>
<keyword evidence="12" id="KW-1185">Reference proteome</keyword>
<dbReference type="Gene3D" id="3.90.110.10">
    <property type="entry name" value="Lactate dehydrogenase/glycoside hydrolase, family 4, C-terminal"/>
    <property type="match status" value="1"/>
</dbReference>
<name>A0A814TNE3_9BILA</name>
<dbReference type="InterPro" id="IPR001557">
    <property type="entry name" value="L-lactate/malate_DH"/>
</dbReference>
<dbReference type="GO" id="GO:0006089">
    <property type="term" value="P:lactate metabolic process"/>
    <property type="evidence" value="ECO:0007669"/>
    <property type="project" value="TreeGrafter"/>
</dbReference>
<dbReference type="GO" id="GO:0004459">
    <property type="term" value="F:L-lactate dehydrogenase (NAD+) activity"/>
    <property type="evidence" value="ECO:0007669"/>
    <property type="project" value="TreeGrafter"/>
</dbReference>
<dbReference type="Pfam" id="PF02866">
    <property type="entry name" value="Ldh_1_C"/>
    <property type="match status" value="1"/>
</dbReference>
<dbReference type="EMBL" id="CAJNOQ010007185">
    <property type="protein sequence ID" value="CAF1160463.1"/>
    <property type="molecule type" value="Genomic_DNA"/>
</dbReference>
<dbReference type="EMBL" id="CAJOBC010007183">
    <property type="protein sequence ID" value="CAF3923947.1"/>
    <property type="molecule type" value="Genomic_DNA"/>
</dbReference>
<dbReference type="Gene3D" id="3.40.50.720">
    <property type="entry name" value="NAD(P)-binding Rossmann-like Domain"/>
    <property type="match status" value="1"/>
</dbReference>
<dbReference type="InterPro" id="IPR036291">
    <property type="entry name" value="NAD(P)-bd_dom_sf"/>
</dbReference>